<evidence type="ECO:0000259" key="16">
    <source>
        <dbReference type="PROSITE" id="PS50013"/>
    </source>
</evidence>
<dbReference type="SUPFAM" id="SSF54160">
    <property type="entry name" value="Chromo domain-like"/>
    <property type="match status" value="1"/>
</dbReference>
<evidence type="ECO:0000256" key="1">
    <source>
        <dbReference type="ARBA" id="ARBA00022670"/>
    </source>
</evidence>
<organism evidence="18 19">
    <name type="scientific">Aphanomyces euteiches</name>
    <dbReference type="NCBI Taxonomy" id="100861"/>
    <lineage>
        <taxon>Eukaryota</taxon>
        <taxon>Sar</taxon>
        <taxon>Stramenopiles</taxon>
        <taxon>Oomycota</taxon>
        <taxon>Saprolegniomycetes</taxon>
        <taxon>Saprolegniales</taxon>
        <taxon>Verrucalvaceae</taxon>
        <taxon>Aphanomyces</taxon>
    </lineage>
</organism>
<evidence type="ECO:0008006" key="20">
    <source>
        <dbReference type="Google" id="ProtNLM"/>
    </source>
</evidence>
<dbReference type="InterPro" id="IPR023780">
    <property type="entry name" value="Chromo_domain"/>
</dbReference>
<keyword evidence="4" id="KW-0540">Nuclease</keyword>
<protein>
    <recommendedName>
        <fullName evidence="20">Reverse transcriptase</fullName>
    </recommendedName>
</protein>
<dbReference type="FunFam" id="3.10.20.370:FF:000001">
    <property type="entry name" value="Retrovirus-related Pol polyprotein from transposon 17.6-like protein"/>
    <property type="match status" value="1"/>
</dbReference>
<evidence type="ECO:0000256" key="7">
    <source>
        <dbReference type="ARBA" id="ARBA00022759"/>
    </source>
</evidence>
<comment type="caution">
    <text evidence="18">The sequence shown here is derived from an EMBL/GenBank/DDBJ whole genome shotgun (WGS) entry which is preliminary data.</text>
</comment>
<dbReference type="GO" id="GO:0015074">
    <property type="term" value="P:DNA integration"/>
    <property type="evidence" value="ECO:0007669"/>
    <property type="project" value="UniProtKB-KW"/>
</dbReference>
<evidence type="ECO:0000256" key="3">
    <source>
        <dbReference type="ARBA" id="ARBA00022695"/>
    </source>
</evidence>
<dbReference type="GO" id="GO:0003887">
    <property type="term" value="F:DNA-directed DNA polymerase activity"/>
    <property type="evidence" value="ECO:0007669"/>
    <property type="project" value="UniProtKB-KW"/>
</dbReference>
<keyword evidence="2" id="KW-0808">Transferase</keyword>
<evidence type="ECO:0000256" key="10">
    <source>
        <dbReference type="ARBA" id="ARBA00022908"/>
    </source>
</evidence>
<keyword evidence="11" id="KW-0695">RNA-directed DNA polymerase</keyword>
<feature type="compositionally biased region" description="Basic and acidic residues" evidence="15">
    <location>
        <begin position="1114"/>
        <end position="1127"/>
    </location>
</feature>
<dbReference type="SUPFAM" id="SSF56672">
    <property type="entry name" value="DNA/RNA polymerases"/>
    <property type="match status" value="1"/>
</dbReference>
<dbReference type="AlphaFoldDB" id="A0A6G0WBN5"/>
<evidence type="ECO:0000256" key="2">
    <source>
        <dbReference type="ARBA" id="ARBA00022679"/>
    </source>
</evidence>
<dbReference type="Pfam" id="PF24626">
    <property type="entry name" value="SH3_Tf2-1"/>
    <property type="match status" value="1"/>
</dbReference>
<dbReference type="PROSITE" id="PS50994">
    <property type="entry name" value="INTEGRASE"/>
    <property type="match status" value="1"/>
</dbReference>
<evidence type="ECO:0000313" key="18">
    <source>
        <dbReference type="EMBL" id="KAF0724015.1"/>
    </source>
</evidence>
<evidence type="ECO:0000256" key="5">
    <source>
        <dbReference type="ARBA" id="ARBA00022723"/>
    </source>
</evidence>
<evidence type="ECO:0000256" key="6">
    <source>
        <dbReference type="ARBA" id="ARBA00022750"/>
    </source>
</evidence>
<dbReference type="VEuPathDB" id="FungiDB:AeMF1_003605"/>
<dbReference type="Gene3D" id="3.30.70.270">
    <property type="match status" value="2"/>
</dbReference>
<evidence type="ECO:0000256" key="13">
    <source>
        <dbReference type="ARBA" id="ARBA00023125"/>
    </source>
</evidence>
<dbReference type="PROSITE" id="PS50013">
    <property type="entry name" value="CHROMO_2"/>
    <property type="match status" value="1"/>
</dbReference>
<dbReference type="InterPro" id="IPR043502">
    <property type="entry name" value="DNA/RNA_pol_sf"/>
</dbReference>
<dbReference type="InterPro" id="IPR056924">
    <property type="entry name" value="SH3_Tf2-1"/>
</dbReference>
<keyword evidence="9" id="KW-0460">Magnesium</keyword>
<keyword evidence="8" id="KW-0378">Hydrolase</keyword>
<keyword evidence="19" id="KW-1185">Reference proteome</keyword>
<sequence length="1133" mass="130630">MTREVKETICFDFFTFKDTVMLEWDLKDKQFDVILGQPWFRQHSPMIDWRDQEVFALNGDPPPSQSKDSEIGWIMKICEVEPQITPRPPEIELLLDESKDVFPAQLPDGLPPERSVQFELTLKPGAKPQNRPPFRLAKVEQESLDKFVDDLKKKGWVELSTSDWVSNIFGVPKKDENGKMPSRSVWLKTATANTPIRWVLDYRHVNSQSEIPKIPLPNIEDLFNKMYGCGIFSKIDLASGYHQMLVVPQARKYTAFRTHKEILQWCVAPMGMAGMPGIWSRLMRSLFDKFPFVVVYLDDICVYSKSLLDHVSHLRVVLEVLRKEKLYARLDKCAFGVNKVGFLGHTISAEGLQVDRKKVRAIEKWPAPTNRKELLSFLGMAGYYRKFIANYAKLVFPISELAKDSVPWQCTHQQDKAFMTIKAALQQPFVITTDASGYCCGAVLSQQDDDGNDRPIAFLSKKLRETECNWPALEKELYAIKLALTKWRAYVYGSHFDVFTDNSTCQWFLKTPVLTAKLTRWLDFFSSFDFTLHHRPGKTNVVADALSRPPRSHVHVTTCTLHHCDSTCFERYQNVLKWTSNIESISHLDARLLLLMLDTSFEGEDLSIAQLDVEVPQHLVVNHTEEVSYSMVKMDDSMKQRFIRAYAKSKEFEDSAKFVMKDGLYFVKTKDQVWKLCVPNDDYLKVDIISQSHDANTAAHPGVRRTQLYVSQWYFWNGLDDDVKLYVATCETCARYKSSSSKANGRMIPIKSPEECWHTVSVDWITGLPVSNGKDAIMTCVDKTSKRPKYCATTSNVDAPQAAREFFDAVVRHHGLPSVIISDRDPKFTSQFWQSLMKVMGIKHSMTTADRAQSDGATERQNRTLEDALCCQVSYLGHDWTEHLETIEYAHQGLVQTSTGLTPFEVDTGRKLRNPVLNGLESLNEYAKNFSERRQEMIKMALENMENVQDRQKNCYDRRRSSVEFKLGDLVMLATRNIPLKHAQLADKNEKSKLVPRYIGPFEIVEVINLNAMRLKLPHNMNRLHDVFNVDRLKHHVANSSRFSGRPIPKVTPHILDDEGDELFMVEALLKKRQFNRKTEYLVKWHGLPEHEATWEREKNIKHVSHFKRLVQDLREKQGKRSTREQGENVVMQ</sequence>
<evidence type="ECO:0000256" key="4">
    <source>
        <dbReference type="ARBA" id="ARBA00022722"/>
    </source>
</evidence>
<keyword evidence="13" id="KW-0238">DNA-binding</keyword>
<dbReference type="Gene3D" id="1.10.340.70">
    <property type="match status" value="1"/>
</dbReference>
<keyword evidence="3" id="KW-0548">Nucleotidyltransferase</keyword>
<dbReference type="InterPro" id="IPR036397">
    <property type="entry name" value="RNaseH_sf"/>
</dbReference>
<dbReference type="GO" id="GO:0006508">
    <property type="term" value="P:proteolysis"/>
    <property type="evidence" value="ECO:0007669"/>
    <property type="project" value="UniProtKB-KW"/>
</dbReference>
<keyword evidence="14" id="KW-0233">DNA recombination</keyword>
<dbReference type="Gene3D" id="2.40.50.40">
    <property type="match status" value="1"/>
</dbReference>
<dbReference type="InterPro" id="IPR043128">
    <property type="entry name" value="Rev_trsase/Diguanyl_cyclase"/>
</dbReference>
<dbReference type="GO" id="GO:0004519">
    <property type="term" value="F:endonuclease activity"/>
    <property type="evidence" value="ECO:0007669"/>
    <property type="project" value="UniProtKB-KW"/>
</dbReference>
<evidence type="ECO:0000256" key="11">
    <source>
        <dbReference type="ARBA" id="ARBA00022918"/>
    </source>
</evidence>
<dbReference type="Gene3D" id="3.30.420.10">
    <property type="entry name" value="Ribonuclease H-like superfamily/Ribonuclease H"/>
    <property type="match status" value="1"/>
</dbReference>
<evidence type="ECO:0000256" key="12">
    <source>
        <dbReference type="ARBA" id="ARBA00022932"/>
    </source>
</evidence>
<feature type="domain" description="Chromo" evidence="16">
    <location>
        <begin position="1064"/>
        <end position="1126"/>
    </location>
</feature>
<accession>A0A6G0WBN5</accession>
<dbReference type="EMBL" id="VJMJ01000287">
    <property type="protein sequence ID" value="KAF0724015.1"/>
    <property type="molecule type" value="Genomic_DNA"/>
</dbReference>
<dbReference type="GO" id="GO:0004190">
    <property type="term" value="F:aspartic-type endopeptidase activity"/>
    <property type="evidence" value="ECO:0007669"/>
    <property type="project" value="UniProtKB-KW"/>
</dbReference>
<evidence type="ECO:0000259" key="17">
    <source>
        <dbReference type="PROSITE" id="PS50994"/>
    </source>
</evidence>
<dbReference type="GO" id="GO:0046872">
    <property type="term" value="F:metal ion binding"/>
    <property type="evidence" value="ECO:0007669"/>
    <property type="project" value="UniProtKB-KW"/>
</dbReference>
<feature type="domain" description="Integrase catalytic" evidence="17">
    <location>
        <begin position="749"/>
        <end position="911"/>
    </location>
</feature>
<dbReference type="InterPro" id="IPR000953">
    <property type="entry name" value="Chromo/chromo_shadow_dom"/>
</dbReference>
<keyword evidence="12" id="KW-0239">DNA-directed DNA polymerase</keyword>
<dbReference type="InterPro" id="IPR041373">
    <property type="entry name" value="RT_RNaseH"/>
</dbReference>
<keyword evidence="10" id="KW-0229">DNA integration</keyword>
<evidence type="ECO:0000256" key="14">
    <source>
        <dbReference type="ARBA" id="ARBA00023172"/>
    </source>
</evidence>
<dbReference type="PANTHER" id="PTHR37984">
    <property type="entry name" value="PROTEIN CBG26694"/>
    <property type="match status" value="1"/>
</dbReference>
<reference evidence="18 19" key="1">
    <citation type="submission" date="2019-07" db="EMBL/GenBank/DDBJ databases">
        <title>Genomics analysis of Aphanomyces spp. identifies a new class of oomycete effector associated with host adaptation.</title>
        <authorList>
            <person name="Gaulin E."/>
        </authorList>
    </citation>
    <scope>NUCLEOTIDE SEQUENCE [LARGE SCALE GENOMIC DNA]</scope>
    <source>
        <strain evidence="18 19">ATCC 201684</strain>
    </source>
</reference>
<dbReference type="Pfam" id="PF17917">
    <property type="entry name" value="RT_RNaseH"/>
    <property type="match status" value="1"/>
</dbReference>
<dbReference type="InterPro" id="IPR012337">
    <property type="entry name" value="RNaseH-like_sf"/>
</dbReference>
<name>A0A6G0WBN5_9STRA</name>
<dbReference type="SUPFAM" id="SSF53098">
    <property type="entry name" value="Ribonuclease H-like"/>
    <property type="match status" value="1"/>
</dbReference>
<dbReference type="InterPro" id="IPR050951">
    <property type="entry name" value="Retrovirus_Pol_polyprotein"/>
</dbReference>
<dbReference type="GO" id="GO:0003677">
    <property type="term" value="F:DNA binding"/>
    <property type="evidence" value="ECO:0007669"/>
    <property type="project" value="UniProtKB-KW"/>
</dbReference>
<evidence type="ECO:0000256" key="9">
    <source>
        <dbReference type="ARBA" id="ARBA00022842"/>
    </source>
</evidence>
<dbReference type="PANTHER" id="PTHR37984:SF5">
    <property type="entry name" value="PROTEIN NYNRIN-LIKE"/>
    <property type="match status" value="1"/>
</dbReference>
<dbReference type="SMART" id="SM00298">
    <property type="entry name" value="CHROMO"/>
    <property type="match status" value="1"/>
</dbReference>
<evidence type="ECO:0000256" key="15">
    <source>
        <dbReference type="SAM" id="MobiDB-lite"/>
    </source>
</evidence>
<dbReference type="CDD" id="cd18965">
    <property type="entry name" value="chromodomain"/>
    <property type="match status" value="1"/>
</dbReference>
<feature type="region of interest" description="Disordered" evidence="15">
    <location>
        <begin position="1114"/>
        <end position="1133"/>
    </location>
</feature>
<keyword evidence="7" id="KW-0255">Endonuclease</keyword>
<dbReference type="InterPro" id="IPR041588">
    <property type="entry name" value="Integrase_H2C2"/>
</dbReference>
<keyword evidence="1" id="KW-0645">Protease</keyword>
<dbReference type="Pfam" id="PF00078">
    <property type="entry name" value="RVT_1"/>
    <property type="match status" value="1"/>
</dbReference>
<dbReference type="InterPro" id="IPR000477">
    <property type="entry name" value="RT_dom"/>
</dbReference>
<dbReference type="CDD" id="cd01647">
    <property type="entry name" value="RT_LTR"/>
    <property type="match status" value="1"/>
</dbReference>
<dbReference type="FunFam" id="3.30.70.270:FF:000020">
    <property type="entry name" value="Transposon Tf2-6 polyprotein-like Protein"/>
    <property type="match status" value="1"/>
</dbReference>
<evidence type="ECO:0000313" key="19">
    <source>
        <dbReference type="Proteomes" id="UP000481153"/>
    </source>
</evidence>
<keyword evidence="6" id="KW-0064">Aspartyl protease</keyword>
<dbReference type="InterPro" id="IPR001584">
    <property type="entry name" value="Integrase_cat-core"/>
</dbReference>
<keyword evidence="5" id="KW-0479">Metal-binding</keyword>
<gene>
    <name evidence="18" type="ORF">Ae201684_017215</name>
</gene>
<dbReference type="CDD" id="cd09274">
    <property type="entry name" value="RNase_HI_RT_Ty3"/>
    <property type="match status" value="1"/>
</dbReference>
<dbReference type="Pfam" id="PF00385">
    <property type="entry name" value="Chromo"/>
    <property type="match status" value="1"/>
</dbReference>
<dbReference type="InterPro" id="IPR016197">
    <property type="entry name" value="Chromo-like_dom_sf"/>
</dbReference>
<dbReference type="Proteomes" id="UP000481153">
    <property type="component" value="Unassembled WGS sequence"/>
</dbReference>
<proteinExistence type="predicted"/>
<dbReference type="GO" id="GO:0003964">
    <property type="term" value="F:RNA-directed DNA polymerase activity"/>
    <property type="evidence" value="ECO:0007669"/>
    <property type="project" value="UniProtKB-KW"/>
</dbReference>
<dbReference type="FunFam" id="1.10.340.70:FF:000001">
    <property type="entry name" value="Retrovirus-related Pol polyprotein from transposon gypsy-like Protein"/>
    <property type="match status" value="1"/>
</dbReference>
<evidence type="ECO:0000256" key="8">
    <source>
        <dbReference type="ARBA" id="ARBA00022801"/>
    </source>
</evidence>
<dbReference type="GO" id="GO:0006310">
    <property type="term" value="P:DNA recombination"/>
    <property type="evidence" value="ECO:0007669"/>
    <property type="project" value="UniProtKB-KW"/>
</dbReference>
<dbReference type="Gene3D" id="3.10.10.10">
    <property type="entry name" value="HIV Type 1 Reverse Transcriptase, subunit A, domain 1"/>
    <property type="match status" value="1"/>
</dbReference>
<dbReference type="Pfam" id="PF17921">
    <property type="entry name" value="Integrase_H2C2"/>
    <property type="match status" value="1"/>
</dbReference>